<keyword evidence="1" id="KW-0812">Transmembrane</keyword>
<organism evidence="3 4">
    <name type="scientific">Terracoccus luteus</name>
    <dbReference type="NCBI Taxonomy" id="53356"/>
    <lineage>
        <taxon>Bacteria</taxon>
        <taxon>Bacillati</taxon>
        <taxon>Actinomycetota</taxon>
        <taxon>Actinomycetes</taxon>
        <taxon>Micrococcales</taxon>
        <taxon>Intrasporangiaceae</taxon>
        <taxon>Terracoccus</taxon>
    </lineage>
</organism>
<feature type="signal peptide" evidence="2">
    <location>
        <begin position="1"/>
        <end position="30"/>
    </location>
</feature>
<keyword evidence="2" id="KW-0732">Signal</keyword>
<dbReference type="Proteomes" id="UP000278440">
    <property type="component" value="Unassembled WGS sequence"/>
</dbReference>
<dbReference type="EMBL" id="RBXT01000001">
    <property type="protein sequence ID" value="RKT76924.1"/>
    <property type="molecule type" value="Genomic_DNA"/>
</dbReference>
<evidence type="ECO:0000313" key="3">
    <source>
        <dbReference type="EMBL" id="RKT76924.1"/>
    </source>
</evidence>
<sequence length="102" mass="10163">MRTVRTSGLLAALLAAVAMLLVSLLPSAVADPSTAGAPAALAAVAVLVALAVVARRPALAPLVARYRPGGTGAGDEVEAPTAYWCAVPVTRRPSRPRAPGLG</sequence>
<keyword evidence="1" id="KW-1133">Transmembrane helix</keyword>
<reference evidence="3 4" key="1">
    <citation type="submission" date="2018-10" db="EMBL/GenBank/DDBJ databases">
        <title>Sequencing the genomes of 1000 actinobacteria strains.</title>
        <authorList>
            <person name="Klenk H.-P."/>
        </authorList>
    </citation>
    <scope>NUCLEOTIDE SEQUENCE [LARGE SCALE GENOMIC DNA]</scope>
    <source>
        <strain evidence="3 4">DSM 44267</strain>
    </source>
</reference>
<proteinExistence type="predicted"/>
<comment type="caution">
    <text evidence="3">The sequence shown here is derived from an EMBL/GenBank/DDBJ whole genome shotgun (WGS) entry which is preliminary data.</text>
</comment>
<protein>
    <recommendedName>
        <fullName evidence="5">MYXO-CTERM domain-containing protein</fullName>
    </recommendedName>
</protein>
<gene>
    <name evidence="3" type="ORF">DFJ68_0327</name>
</gene>
<feature type="chain" id="PRO_5019869761" description="MYXO-CTERM domain-containing protein" evidence="2">
    <location>
        <begin position="31"/>
        <end position="102"/>
    </location>
</feature>
<evidence type="ECO:0008006" key="5">
    <source>
        <dbReference type="Google" id="ProtNLM"/>
    </source>
</evidence>
<evidence type="ECO:0000256" key="1">
    <source>
        <dbReference type="SAM" id="Phobius"/>
    </source>
</evidence>
<accession>A0A495XVU1</accession>
<evidence type="ECO:0000313" key="4">
    <source>
        <dbReference type="Proteomes" id="UP000278440"/>
    </source>
</evidence>
<dbReference type="RefSeq" id="WP_121030488.1">
    <property type="nucleotide sequence ID" value="NZ_RBXT01000001.1"/>
</dbReference>
<feature type="transmembrane region" description="Helical" evidence="1">
    <location>
        <begin position="40"/>
        <end position="58"/>
    </location>
</feature>
<evidence type="ECO:0000256" key="2">
    <source>
        <dbReference type="SAM" id="SignalP"/>
    </source>
</evidence>
<keyword evidence="4" id="KW-1185">Reference proteome</keyword>
<dbReference type="AlphaFoldDB" id="A0A495XVU1"/>
<name>A0A495XVU1_9MICO</name>
<keyword evidence="1" id="KW-0472">Membrane</keyword>